<comment type="caution">
    <text evidence="2">The sequence shown here is derived from an EMBL/GenBank/DDBJ whole genome shotgun (WGS) entry which is preliminary data.</text>
</comment>
<gene>
    <name evidence="2" type="ORF">DMC30DRAFT_420200</name>
</gene>
<dbReference type="EMBL" id="SOZI01000267">
    <property type="protein sequence ID" value="TNY17014.1"/>
    <property type="molecule type" value="Genomic_DNA"/>
</dbReference>
<name>A0A5C5FLX7_9BASI</name>
<keyword evidence="1" id="KW-0812">Transmembrane</keyword>
<keyword evidence="1" id="KW-0472">Membrane</keyword>
<accession>A0A5C5FLX7</accession>
<keyword evidence="3" id="KW-1185">Reference proteome</keyword>
<evidence type="ECO:0000256" key="1">
    <source>
        <dbReference type="SAM" id="Phobius"/>
    </source>
</evidence>
<dbReference type="Proteomes" id="UP000311382">
    <property type="component" value="Unassembled WGS sequence"/>
</dbReference>
<dbReference type="OrthoDB" id="3237746at2759"/>
<proteinExistence type="predicted"/>
<evidence type="ECO:0000313" key="2">
    <source>
        <dbReference type="EMBL" id="TNY17014.1"/>
    </source>
</evidence>
<keyword evidence="1" id="KW-1133">Transmembrane helix</keyword>
<sequence length="60" mass="6824">MTAVPQQPNRQSWLMSEGAELQPISVLAPMQLLSMDYFLFPLTSGFKAVLVVVDYFRLFT</sequence>
<dbReference type="AlphaFoldDB" id="A0A5C5FLX7"/>
<organism evidence="2 3">
    <name type="scientific">Rhodotorula diobovata</name>
    <dbReference type="NCBI Taxonomy" id="5288"/>
    <lineage>
        <taxon>Eukaryota</taxon>
        <taxon>Fungi</taxon>
        <taxon>Dikarya</taxon>
        <taxon>Basidiomycota</taxon>
        <taxon>Pucciniomycotina</taxon>
        <taxon>Microbotryomycetes</taxon>
        <taxon>Sporidiobolales</taxon>
        <taxon>Sporidiobolaceae</taxon>
        <taxon>Rhodotorula</taxon>
    </lineage>
</organism>
<feature type="transmembrane region" description="Helical" evidence="1">
    <location>
        <begin position="37"/>
        <end position="56"/>
    </location>
</feature>
<reference evidence="2 3" key="1">
    <citation type="submission" date="2019-03" db="EMBL/GenBank/DDBJ databases">
        <title>Rhodosporidium diobovatum UCD-FST 08-225 genome sequencing, assembly, and annotation.</title>
        <authorList>
            <person name="Fakankun I.U."/>
            <person name="Fristensky B."/>
            <person name="Levin D.B."/>
        </authorList>
    </citation>
    <scope>NUCLEOTIDE SEQUENCE [LARGE SCALE GENOMIC DNA]</scope>
    <source>
        <strain evidence="2 3">UCD-FST 08-225</strain>
    </source>
</reference>
<protein>
    <submittedName>
        <fullName evidence="2">Uncharacterized protein</fullName>
    </submittedName>
</protein>
<evidence type="ECO:0000313" key="3">
    <source>
        <dbReference type="Proteomes" id="UP000311382"/>
    </source>
</evidence>